<dbReference type="RefSeq" id="WP_168106991.1">
    <property type="nucleotide sequence ID" value="NZ_VTOX01000002.1"/>
</dbReference>
<dbReference type="Pfam" id="PF12244">
    <property type="entry name" value="DUF3606"/>
    <property type="match status" value="1"/>
</dbReference>
<organism evidence="2 3">
    <name type="scientific">Ramlibacter lithotrophicus</name>
    <dbReference type="NCBI Taxonomy" id="2606681"/>
    <lineage>
        <taxon>Bacteria</taxon>
        <taxon>Pseudomonadati</taxon>
        <taxon>Pseudomonadota</taxon>
        <taxon>Betaproteobacteria</taxon>
        <taxon>Burkholderiales</taxon>
        <taxon>Comamonadaceae</taxon>
        <taxon>Ramlibacter</taxon>
    </lineage>
</organism>
<accession>A0A7X6DF77</accession>
<sequence>MHDTPPPADRQRIDLTRETDVAYWCRIFDVSIDELRDAVQHAGHDPAQVQRHLGAKRPGPAPAR</sequence>
<proteinExistence type="predicted"/>
<keyword evidence="3" id="KW-1185">Reference proteome</keyword>
<feature type="region of interest" description="Disordered" evidence="1">
    <location>
        <begin position="42"/>
        <end position="64"/>
    </location>
</feature>
<dbReference type="EMBL" id="VTOX01000002">
    <property type="protein sequence ID" value="NKE65913.1"/>
    <property type="molecule type" value="Genomic_DNA"/>
</dbReference>
<dbReference type="AlphaFoldDB" id="A0A7X6DF77"/>
<dbReference type="InterPro" id="IPR022037">
    <property type="entry name" value="DUF3606"/>
</dbReference>
<reference evidence="2 3" key="1">
    <citation type="journal article" date="2020" name="Nature">
        <title>Bacterial chemolithoautotrophy via manganese oxidation.</title>
        <authorList>
            <person name="Yu H."/>
            <person name="Leadbetter J.R."/>
        </authorList>
    </citation>
    <scope>NUCLEOTIDE SEQUENCE [LARGE SCALE GENOMIC DNA]</scope>
    <source>
        <strain evidence="2 3">RBP-1</strain>
    </source>
</reference>
<comment type="caution">
    <text evidence="2">The sequence shown here is derived from an EMBL/GenBank/DDBJ whole genome shotgun (WGS) entry which is preliminary data.</text>
</comment>
<evidence type="ECO:0000256" key="1">
    <source>
        <dbReference type="SAM" id="MobiDB-lite"/>
    </source>
</evidence>
<name>A0A7X6DF77_9BURK</name>
<evidence type="ECO:0000313" key="3">
    <source>
        <dbReference type="Proteomes" id="UP000521868"/>
    </source>
</evidence>
<protein>
    <submittedName>
        <fullName evidence="2">DUF3606 domain-containing protein</fullName>
    </submittedName>
</protein>
<gene>
    <name evidence="2" type="ORF">RAMLITH_08785</name>
</gene>
<dbReference type="Proteomes" id="UP000521868">
    <property type="component" value="Unassembled WGS sequence"/>
</dbReference>
<evidence type="ECO:0000313" key="2">
    <source>
        <dbReference type="EMBL" id="NKE65913.1"/>
    </source>
</evidence>